<name>A0A0R1LXA5_9LACO</name>
<accession>A0A0R1LXA5</accession>
<dbReference type="STRING" id="1423731.FC81_GL000032"/>
<feature type="compositionally biased region" description="Polar residues" evidence="2">
    <location>
        <begin position="28"/>
        <end position="46"/>
    </location>
</feature>
<dbReference type="PATRIC" id="fig|1423731.3.peg.35"/>
<evidence type="ECO:0000256" key="2">
    <source>
        <dbReference type="SAM" id="MobiDB-lite"/>
    </source>
</evidence>
<organism evidence="4 5">
    <name type="scientific">Liquorilactobacillus capillatus DSM 19910</name>
    <dbReference type="NCBI Taxonomy" id="1423731"/>
    <lineage>
        <taxon>Bacteria</taxon>
        <taxon>Bacillati</taxon>
        <taxon>Bacillota</taxon>
        <taxon>Bacilli</taxon>
        <taxon>Lactobacillales</taxon>
        <taxon>Lactobacillaceae</taxon>
        <taxon>Liquorilactobacillus</taxon>
    </lineage>
</organism>
<evidence type="ECO:0000259" key="3">
    <source>
        <dbReference type="Pfam" id="PF06458"/>
    </source>
</evidence>
<reference evidence="4 5" key="1">
    <citation type="journal article" date="2015" name="Genome Announc.">
        <title>Expanding the biotechnology potential of lactobacilli through comparative genomics of 213 strains and associated genera.</title>
        <authorList>
            <person name="Sun Z."/>
            <person name="Harris H.M."/>
            <person name="McCann A."/>
            <person name="Guo C."/>
            <person name="Argimon S."/>
            <person name="Zhang W."/>
            <person name="Yang X."/>
            <person name="Jeffery I.B."/>
            <person name="Cooney J.C."/>
            <person name="Kagawa T.F."/>
            <person name="Liu W."/>
            <person name="Song Y."/>
            <person name="Salvetti E."/>
            <person name="Wrobel A."/>
            <person name="Rasinkangas P."/>
            <person name="Parkhill J."/>
            <person name="Rea M.C."/>
            <person name="O'Sullivan O."/>
            <person name="Ritari J."/>
            <person name="Douillard F.P."/>
            <person name="Paul Ross R."/>
            <person name="Yang R."/>
            <person name="Briner A.E."/>
            <person name="Felis G.E."/>
            <person name="de Vos W.M."/>
            <person name="Barrangou R."/>
            <person name="Klaenhammer T.R."/>
            <person name="Caufield P.W."/>
            <person name="Cui Y."/>
            <person name="Zhang H."/>
            <person name="O'Toole P.W."/>
        </authorList>
    </citation>
    <scope>NUCLEOTIDE SEQUENCE [LARGE SCALE GENOMIC DNA]</scope>
    <source>
        <strain evidence="4 5">DSM 19910</strain>
    </source>
</reference>
<feature type="domain" description="MucBP" evidence="3">
    <location>
        <begin position="165"/>
        <end position="214"/>
    </location>
</feature>
<keyword evidence="1" id="KW-0677">Repeat</keyword>
<evidence type="ECO:0000313" key="5">
    <source>
        <dbReference type="Proteomes" id="UP000051621"/>
    </source>
</evidence>
<dbReference type="Pfam" id="PF06458">
    <property type="entry name" value="MucBP"/>
    <property type="match status" value="2"/>
</dbReference>
<dbReference type="EMBL" id="AZEF01000053">
    <property type="protein sequence ID" value="KRL00255.1"/>
    <property type="molecule type" value="Genomic_DNA"/>
</dbReference>
<keyword evidence="5" id="KW-1185">Reference proteome</keyword>
<evidence type="ECO:0000256" key="1">
    <source>
        <dbReference type="ARBA" id="ARBA00022737"/>
    </source>
</evidence>
<feature type="domain" description="MucBP" evidence="3">
    <location>
        <begin position="87"/>
        <end position="144"/>
    </location>
</feature>
<protein>
    <recommendedName>
        <fullName evidence="3">MucBP domain-containing protein</fullName>
    </recommendedName>
</protein>
<dbReference type="Gene3D" id="3.10.20.320">
    <property type="entry name" value="Putative peptidoglycan bound protein (lpxtg motif)"/>
    <property type="match status" value="1"/>
</dbReference>
<gene>
    <name evidence="4" type="ORF">FC81_GL000032</name>
</gene>
<proteinExistence type="predicted"/>
<feature type="region of interest" description="Disordered" evidence="2">
    <location>
        <begin position="21"/>
        <end position="46"/>
    </location>
</feature>
<comment type="caution">
    <text evidence="4">The sequence shown here is derived from an EMBL/GenBank/DDBJ whole genome shotgun (WGS) entry which is preliminary data.</text>
</comment>
<evidence type="ECO:0000313" key="4">
    <source>
        <dbReference type="EMBL" id="KRL00255.1"/>
    </source>
</evidence>
<dbReference type="Proteomes" id="UP000051621">
    <property type="component" value="Unassembled WGS sequence"/>
</dbReference>
<dbReference type="InterPro" id="IPR009459">
    <property type="entry name" value="MucBP_dom"/>
</dbReference>
<sequence>MLTLSFSDLFKRLITRNPLRKNRRAKRSSTLTPKDTPTAVQAQSGLSEKTADTALTVSEENKEVSRQKTITVTPPIYVTRQNALLLVVYQDMRGTLLFPSQIISGRLGEPLRLQFQTLPDYNLVKIKGFTSYFASHYGIITLTYAKKDAGVIWILCRDIDTQYFLTDPQLVKGKVREPYQLFSPTLAGYNLLRVKGTLRGDFSYDQSFVTFYYRRSTWKDLKKTESYLKIVAPITSYDQPEGVPLNISFALNTVWRTFTSLTLENGDLWYCLGGALWIKFDRQKVIYSNKRSETLLPEKTRQLDRHFKKPRKAVIDFIPGKCVNVYDAPFGQKVELIKDKTQVTVTAHATIDDLIWYKLSQNVWLPRQYLKFI</sequence>
<dbReference type="AlphaFoldDB" id="A0A0R1LXA5"/>